<reference evidence="2" key="1">
    <citation type="journal article" date="2021" name="Proc. Natl. Acad. Sci. U.S.A.">
        <title>A Catalog of Tens of Thousands of Viruses from Human Metagenomes Reveals Hidden Associations with Chronic Diseases.</title>
        <authorList>
            <person name="Tisza M.J."/>
            <person name="Buck C.B."/>
        </authorList>
    </citation>
    <scope>NUCLEOTIDE SEQUENCE</scope>
    <source>
        <strain evidence="2">CtBM815</strain>
    </source>
</reference>
<keyword evidence="1" id="KW-0472">Membrane</keyword>
<keyword evidence="1" id="KW-0812">Transmembrane</keyword>
<dbReference type="EMBL" id="BK059109">
    <property type="protein sequence ID" value="DAE31614.1"/>
    <property type="molecule type" value="Genomic_DNA"/>
</dbReference>
<proteinExistence type="predicted"/>
<protein>
    <submittedName>
        <fullName evidence="2">Uncharacterized protein</fullName>
    </submittedName>
</protein>
<keyword evidence="1" id="KW-1133">Transmembrane helix</keyword>
<evidence type="ECO:0000313" key="2">
    <source>
        <dbReference type="EMBL" id="DAE31614.1"/>
    </source>
</evidence>
<evidence type="ECO:0000256" key="1">
    <source>
        <dbReference type="SAM" id="Phobius"/>
    </source>
</evidence>
<name>A0A8S5RJP3_9VIRU</name>
<accession>A0A8S5RJP3</accession>
<feature type="transmembrane region" description="Helical" evidence="1">
    <location>
        <begin position="12"/>
        <end position="32"/>
    </location>
</feature>
<organism evidence="2">
    <name type="scientific">virus sp. ctBM815</name>
    <dbReference type="NCBI Taxonomy" id="2825806"/>
    <lineage>
        <taxon>Viruses</taxon>
    </lineage>
</organism>
<sequence length="33" mass="3728">MLLFANNLDKLLMRLFNASIGALLFFLSSRIAL</sequence>